<feature type="binding site" evidence="8 11">
    <location>
        <position position="186"/>
    </location>
    <ligand>
        <name>NAD(+)</name>
        <dbReference type="ChEBI" id="CHEBI:57540"/>
    </ligand>
</feature>
<organism evidence="15 16">
    <name type="scientific">Paenibacillus albicereus</name>
    <dbReference type="NCBI Taxonomy" id="2726185"/>
    <lineage>
        <taxon>Bacteria</taxon>
        <taxon>Bacillati</taxon>
        <taxon>Bacillota</taxon>
        <taxon>Bacilli</taxon>
        <taxon>Bacillales</taxon>
        <taxon>Paenibacillaceae</taxon>
        <taxon>Paenibacillus</taxon>
    </lineage>
</organism>
<dbReference type="InterPro" id="IPR012131">
    <property type="entry name" value="Hstdl_DH"/>
</dbReference>
<proteinExistence type="inferred from homology"/>
<keyword evidence="8" id="KW-0368">Histidine biosynthesis</keyword>
<keyword evidence="16" id="KW-1185">Reference proteome</keyword>
<dbReference type="PRINTS" id="PR00083">
    <property type="entry name" value="HOLDHDRGNASE"/>
</dbReference>
<dbReference type="PROSITE" id="PS00611">
    <property type="entry name" value="HISOL_DEHYDROGENASE"/>
    <property type="match status" value="1"/>
</dbReference>
<evidence type="ECO:0000256" key="1">
    <source>
        <dbReference type="ARBA" id="ARBA00003850"/>
    </source>
</evidence>
<dbReference type="GO" id="GO:0005829">
    <property type="term" value="C:cytosol"/>
    <property type="evidence" value="ECO:0007669"/>
    <property type="project" value="TreeGrafter"/>
</dbReference>
<dbReference type="NCBIfam" id="TIGR00069">
    <property type="entry name" value="hisD"/>
    <property type="match status" value="1"/>
</dbReference>
<dbReference type="SUPFAM" id="SSF53720">
    <property type="entry name" value="ALDH-like"/>
    <property type="match status" value="1"/>
</dbReference>
<dbReference type="AlphaFoldDB" id="A0A6H2GSH9"/>
<reference evidence="15 16" key="1">
    <citation type="submission" date="2020-04" db="EMBL/GenBank/DDBJ databases">
        <title>Novel Paenibacillus strain UniB2 isolated from commercial digestive syrup.</title>
        <authorList>
            <person name="Thorat V."/>
            <person name="Kirdat K."/>
            <person name="Tiwarekar B."/>
            <person name="Yadav A."/>
        </authorList>
    </citation>
    <scope>NUCLEOTIDE SEQUENCE [LARGE SCALE GENOMIC DNA]</scope>
    <source>
        <strain evidence="15 16">UniB2</strain>
    </source>
</reference>
<dbReference type="RefSeq" id="WP_168906055.1">
    <property type="nucleotide sequence ID" value="NZ_CP051428.1"/>
</dbReference>
<dbReference type="EC" id="1.1.1.23" evidence="3 8"/>
<evidence type="ECO:0000256" key="10">
    <source>
        <dbReference type="PIRSR" id="PIRSR000099-1"/>
    </source>
</evidence>
<comment type="cofactor">
    <cofactor evidence="8 13">
        <name>Zn(2+)</name>
        <dbReference type="ChEBI" id="CHEBI:29105"/>
    </cofactor>
    <text evidence="8 13">Binds 1 zinc ion per subunit.</text>
</comment>
<dbReference type="HAMAP" id="MF_01024">
    <property type="entry name" value="HisD"/>
    <property type="match status" value="1"/>
</dbReference>
<dbReference type="PANTHER" id="PTHR21256">
    <property type="entry name" value="HISTIDINOL DEHYDROGENASE HDH"/>
    <property type="match status" value="1"/>
</dbReference>
<name>A0A6H2GSH9_9BACL</name>
<dbReference type="FunFam" id="3.40.50.1980:FF:000026">
    <property type="entry name" value="Histidinol dehydrogenase"/>
    <property type="match status" value="1"/>
</dbReference>
<keyword evidence="5 8" id="KW-0862">Zinc</keyword>
<dbReference type="InterPro" id="IPR022695">
    <property type="entry name" value="Histidinol_DH_monofunct"/>
</dbReference>
<evidence type="ECO:0000256" key="14">
    <source>
        <dbReference type="RuleBase" id="RU004175"/>
    </source>
</evidence>
<feature type="binding site" evidence="8 13">
    <location>
        <position position="254"/>
    </location>
    <ligand>
        <name>Zn(2+)</name>
        <dbReference type="ChEBI" id="CHEBI:29105"/>
    </ligand>
</feature>
<evidence type="ECO:0000256" key="11">
    <source>
        <dbReference type="PIRSR" id="PIRSR000099-2"/>
    </source>
</evidence>
<gene>
    <name evidence="8 15" type="primary">hisD</name>
    <name evidence="15" type="ORF">HGI30_01375</name>
</gene>
<feature type="binding site" evidence="8 13">
    <location>
        <position position="257"/>
    </location>
    <ligand>
        <name>Zn(2+)</name>
        <dbReference type="ChEBI" id="CHEBI:29105"/>
    </ligand>
</feature>
<evidence type="ECO:0000256" key="8">
    <source>
        <dbReference type="HAMAP-Rule" id="MF_01024"/>
    </source>
</evidence>
<evidence type="ECO:0000256" key="5">
    <source>
        <dbReference type="ARBA" id="ARBA00022833"/>
    </source>
</evidence>
<dbReference type="CDD" id="cd06572">
    <property type="entry name" value="Histidinol_dh"/>
    <property type="match status" value="1"/>
</dbReference>
<feature type="active site" description="Proton acceptor" evidence="8 10">
    <location>
        <position position="323"/>
    </location>
</feature>
<feature type="binding site" evidence="8 12">
    <location>
        <position position="356"/>
    </location>
    <ligand>
        <name>substrate</name>
    </ligand>
</feature>
<evidence type="ECO:0000256" key="7">
    <source>
        <dbReference type="ARBA" id="ARBA00049489"/>
    </source>
</evidence>
<evidence type="ECO:0000256" key="3">
    <source>
        <dbReference type="ARBA" id="ARBA00012965"/>
    </source>
</evidence>
<dbReference type="PIRSF" id="PIRSF000099">
    <property type="entry name" value="Histidinol_dh"/>
    <property type="match status" value="1"/>
</dbReference>
<keyword evidence="8" id="KW-0028">Amino-acid biosynthesis</keyword>
<sequence length="442" mass="47139">MRIMRAEQFKLSREVEYGTPEQNESVRQTVEALRTRGDEALLELTERYDGVRLSAAQLRVGEEEIQAAYSRVEPDFLEALRLAAANIRAYHERQKRQSWMDVQPDGTMLGQVIRPLKRVGVYVPGGKAAYPSSVLMNVIPAQVAGVPEIVMVTPPATGGKPGIDPYILVAAAEAGVREMYRIGGAQAVAALAYGTATIPPVDKITGPGNIYVALAKRAVYGAVDIDSLAGPSEIAVLADETADPAYVAADLLSQAEHDEMASSLLITPSAALAEAVAAEVERQLPLLPRAAIARESIDRHGAVLLVDSLQAGVDVVNRLAPEHLEIMTADPMGLLGSIENAGAIFLGPYSSEPVGDYFAGPNHIIPTNGTARFSSPVNVDDFVKKSSLISYSREALLRDGAHIMTMARHEGLEGHARAIEARLDKEAAAGAAGHENTEGKRA</sequence>
<dbReference type="InterPro" id="IPR001692">
    <property type="entry name" value="Histidinol_DH_CS"/>
</dbReference>
<feature type="binding site" evidence="8 12">
    <location>
        <position position="257"/>
    </location>
    <ligand>
        <name>substrate</name>
    </ligand>
</feature>
<feature type="binding site" evidence="8 12">
    <location>
        <position position="410"/>
    </location>
    <ligand>
        <name>substrate</name>
    </ligand>
</feature>
<comment type="similarity">
    <text evidence="2 8 9 14">Belongs to the histidinol dehydrogenase family.</text>
</comment>
<dbReference type="KEGG" id="palr:HGI30_01375"/>
<feature type="binding site" evidence="8 11">
    <location>
        <position position="209"/>
    </location>
    <ligand>
        <name>NAD(+)</name>
        <dbReference type="ChEBI" id="CHEBI:57540"/>
    </ligand>
</feature>
<keyword evidence="6 8" id="KW-0560">Oxidoreductase</keyword>
<dbReference type="GO" id="GO:0008270">
    <property type="term" value="F:zinc ion binding"/>
    <property type="evidence" value="ECO:0007669"/>
    <property type="project" value="UniProtKB-UniRule"/>
</dbReference>
<dbReference type="PANTHER" id="PTHR21256:SF2">
    <property type="entry name" value="HISTIDINE BIOSYNTHESIS TRIFUNCTIONAL PROTEIN"/>
    <property type="match status" value="1"/>
</dbReference>
<evidence type="ECO:0000256" key="13">
    <source>
        <dbReference type="PIRSR" id="PIRSR000099-4"/>
    </source>
</evidence>
<evidence type="ECO:0000256" key="6">
    <source>
        <dbReference type="ARBA" id="ARBA00023002"/>
    </source>
</evidence>
<feature type="active site" description="Proton acceptor" evidence="8 10">
    <location>
        <position position="322"/>
    </location>
</feature>
<keyword evidence="4 8" id="KW-0479">Metal-binding</keyword>
<feature type="binding site" evidence="8 11">
    <location>
        <position position="122"/>
    </location>
    <ligand>
        <name>NAD(+)</name>
        <dbReference type="ChEBI" id="CHEBI:57540"/>
    </ligand>
</feature>
<comment type="function">
    <text evidence="1 8">Catalyzes the sequential NAD-dependent oxidations of L-histidinol to L-histidinaldehyde and then to L-histidine.</text>
</comment>
<comment type="catalytic activity">
    <reaction evidence="7 8">
        <text>L-histidinol + 2 NAD(+) + H2O = L-histidine + 2 NADH + 3 H(+)</text>
        <dbReference type="Rhea" id="RHEA:20641"/>
        <dbReference type="ChEBI" id="CHEBI:15377"/>
        <dbReference type="ChEBI" id="CHEBI:15378"/>
        <dbReference type="ChEBI" id="CHEBI:57540"/>
        <dbReference type="ChEBI" id="CHEBI:57595"/>
        <dbReference type="ChEBI" id="CHEBI:57699"/>
        <dbReference type="ChEBI" id="CHEBI:57945"/>
        <dbReference type="EC" id="1.1.1.23"/>
    </reaction>
</comment>
<protein>
    <recommendedName>
        <fullName evidence="3 8">Histidinol dehydrogenase</fullName>
        <shortName evidence="8">HDH</shortName>
        <ecNumber evidence="3 8">1.1.1.23</ecNumber>
    </recommendedName>
</protein>
<feature type="binding site" evidence="8 13">
    <location>
        <position position="356"/>
    </location>
    <ligand>
        <name>Zn(2+)</name>
        <dbReference type="ChEBI" id="CHEBI:29105"/>
    </ligand>
</feature>
<dbReference type="EMBL" id="CP051428">
    <property type="protein sequence ID" value="QJC50374.1"/>
    <property type="molecule type" value="Genomic_DNA"/>
</dbReference>
<dbReference type="Pfam" id="PF00815">
    <property type="entry name" value="Histidinol_dh"/>
    <property type="match status" value="1"/>
</dbReference>
<feature type="binding site" evidence="8 12">
    <location>
        <position position="254"/>
    </location>
    <ligand>
        <name>substrate</name>
    </ligand>
</feature>
<feature type="binding site" evidence="8 12">
    <location>
        <position position="232"/>
    </location>
    <ligand>
        <name>substrate</name>
    </ligand>
</feature>
<comment type="pathway">
    <text evidence="8">Amino-acid biosynthesis; L-histidine biosynthesis; L-histidine from 5-phospho-alpha-D-ribose 1-diphosphate: step 9/9.</text>
</comment>
<keyword evidence="8 11" id="KW-0520">NAD</keyword>
<evidence type="ECO:0000256" key="4">
    <source>
        <dbReference type="ARBA" id="ARBA00022723"/>
    </source>
</evidence>
<dbReference type="Gene3D" id="1.20.5.1300">
    <property type="match status" value="1"/>
</dbReference>
<dbReference type="GO" id="GO:0000105">
    <property type="term" value="P:L-histidine biosynthetic process"/>
    <property type="evidence" value="ECO:0007669"/>
    <property type="project" value="UniProtKB-UniRule"/>
</dbReference>
<dbReference type="GO" id="GO:0051287">
    <property type="term" value="F:NAD binding"/>
    <property type="evidence" value="ECO:0007669"/>
    <property type="project" value="InterPro"/>
</dbReference>
<accession>A0A6H2GSH9</accession>
<dbReference type="Proteomes" id="UP000502136">
    <property type="component" value="Chromosome"/>
</dbReference>
<feature type="binding site" evidence="8 12">
    <location>
        <position position="323"/>
    </location>
    <ligand>
        <name>substrate</name>
    </ligand>
</feature>
<evidence type="ECO:0000256" key="12">
    <source>
        <dbReference type="PIRSR" id="PIRSR000099-3"/>
    </source>
</evidence>
<evidence type="ECO:0000256" key="2">
    <source>
        <dbReference type="ARBA" id="ARBA00010178"/>
    </source>
</evidence>
<feature type="binding site" evidence="8 12">
    <location>
        <position position="415"/>
    </location>
    <ligand>
        <name>substrate</name>
    </ligand>
</feature>
<evidence type="ECO:0000313" key="15">
    <source>
        <dbReference type="EMBL" id="QJC50374.1"/>
    </source>
</evidence>
<dbReference type="GO" id="GO:0004399">
    <property type="term" value="F:histidinol dehydrogenase activity"/>
    <property type="evidence" value="ECO:0007669"/>
    <property type="project" value="UniProtKB-UniRule"/>
</dbReference>
<dbReference type="FunFam" id="3.40.50.1980:FF:000001">
    <property type="entry name" value="Histidinol dehydrogenase"/>
    <property type="match status" value="1"/>
</dbReference>
<evidence type="ECO:0000313" key="16">
    <source>
        <dbReference type="Proteomes" id="UP000502136"/>
    </source>
</evidence>
<dbReference type="UniPathway" id="UPA00031">
    <property type="reaction ID" value="UER00014"/>
</dbReference>
<feature type="binding site" evidence="8 13">
    <location>
        <position position="415"/>
    </location>
    <ligand>
        <name>Zn(2+)</name>
        <dbReference type="ChEBI" id="CHEBI:29105"/>
    </ligand>
</feature>
<dbReference type="InterPro" id="IPR016161">
    <property type="entry name" value="Ald_DH/histidinol_DH"/>
</dbReference>
<dbReference type="Gene3D" id="3.40.50.1980">
    <property type="entry name" value="Nitrogenase molybdenum iron protein domain"/>
    <property type="match status" value="2"/>
</dbReference>
<evidence type="ECO:0000256" key="9">
    <source>
        <dbReference type="PIRNR" id="PIRNR000099"/>
    </source>
</evidence>